<dbReference type="Proteomes" id="UP001372244">
    <property type="component" value="Unassembled WGS sequence"/>
</dbReference>
<dbReference type="RefSeq" id="WP_284791561.1">
    <property type="nucleotide sequence ID" value="NZ_JASPHO010000005.1"/>
</dbReference>
<evidence type="ECO:0000313" key="2">
    <source>
        <dbReference type="Proteomes" id="UP001372244"/>
    </source>
</evidence>
<dbReference type="EMBL" id="JBAHUZ010000003">
    <property type="protein sequence ID" value="MEJ4137971.1"/>
    <property type="molecule type" value="Genomic_DNA"/>
</dbReference>
<organism evidence="1 2">
    <name type="scientific">Corynebacterium marquesiae</name>
    <dbReference type="NCBI Taxonomy" id="2913503"/>
    <lineage>
        <taxon>Bacteria</taxon>
        <taxon>Bacillati</taxon>
        <taxon>Actinomycetota</taxon>
        <taxon>Actinomycetes</taxon>
        <taxon>Mycobacteriales</taxon>
        <taxon>Corynebacteriaceae</taxon>
        <taxon>Corynebacterium</taxon>
    </lineage>
</organism>
<reference evidence="1 2" key="1">
    <citation type="submission" date="2024-02" db="EMBL/GenBank/DDBJ databases">
        <title>Whole genome sequencing and characterization of Corynebacterium isolated from the ocular surface of dry eye disease sufferers.</title>
        <authorList>
            <person name="Naqvi M."/>
        </authorList>
    </citation>
    <scope>NUCLEOTIDE SEQUENCE [LARGE SCALE GENOMIC DNA]</scope>
    <source>
        <strain evidence="1 2">PCR27</strain>
    </source>
</reference>
<gene>
    <name evidence="1" type="ORF">V5S76_02415</name>
</gene>
<name>A0ABU8P2A8_9CORY</name>
<proteinExistence type="predicted"/>
<keyword evidence="2" id="KW-1185">Reference proteome</keyword>
<dbReference type="GeneID" id="88917110"/>
<sequence>MDNVLEHSAPNAALQLTPIGSHKSGVLEPMTNALKQLGVRF</sequence>
<accession>A0ABU8P2A8</accession>
<comment type="caution">
    <text evidence="1">The sequence shown here is derived from an EMBL/GenBank/DDBJ whole genome shotgun (WGS) entry which is preliminary data.</text>
</comment>
<protein>
    <submittedName>
        <fullName evidence="1">Uncharacterized protein</fullName>
    </submittedName>
</protein>
<evidence type="ECO:0000313" key="1">
    <source>
        <dbReference type="EMBL" id="MEJ4137971.1"/>
    </source>
</evidence>